<dbReference type="PaxDb" id="8355-A0A1L8FCX1"/>
<sequence>MGNSQARAIPELDLAGGEVYIMSDNELWERHVVDQLHPGLIRPISLLIDFIIRDLRGVQKVNADAGDMIEFLGEKSKWAVCTGGGKAAFRTEHGLVKEEDIGRIAGGRSYQVNNKFDRKLKPLSANLVIKDVHRQLGRRCAEETDELFVTQLRYGIACSNENPPPNIGEMLCFLFQSHEHWGIYIGDNSVVYLDRGLQEGFSEPSETAYVQEIPLNQVKDIRVINKYDQMLKPKKQGDITMEAKQKTGERMTWGEKNDTDQLFVTELRYGLKFSDKRPLPEVGDLIEFLCDFKNHWGVYVGDGKVVHRTEFGLVEEAYVGRVSDGRPYRVNNRFDRKLNPRSGALVIKDVRSQFWMRCAEDNDELFVTRLRYGIACSDERPLPEAGDLVQFLRDVKNHWGVYVGDGKVVHRTEFGLVEEDYIARTAGVHSYRVNNKFDRKLKPRSGTFMIMDVRSQLGMRCAEENDELFVTRLRYGIACSDENPPPDAGEILCYSFQNQEHWGIYTGDSTVVYLDRGLQEGFSEPSETAYVQEIPLNQLKDIKVINKYDQMLKPKKQGDITIEAKQRIGEKMIWGEDNDTDQLFVTELRYGIKASNKQPPPEPGDLIEFVRLWGVYSHWGVYVGDGNLVHLQPDSSSIFDSLSSFRHQCQAMSSAMIPGNFNLILDPMSPVGVSLLDQRLMAKSIISDKDGKVLEEPVKSVAKGSKYRVNNSYDKYYEPRRKEDIVETAKQYVGKKMTYNLCKYNCEHFATFMRYGVAFSKQVEEWTIPHLFCRQNGSCDCDIEAFLAIVNDPTLQEIRQLLQQHGLDLQAMAQLHHNYLTL</sequence>
<accession>A0A1L8FCX1</accession>
<evidence type="ECO:0000256" key="2">
    <source>
        <dbReference type="ARBA" id="ARBA00022679"/>
    </source>
</evidence>
<dbReference type="PANTHER" id="PTHR13943">
    <property type="entry name" value="HRAS-LIKE SUPPRESSOR - RELATED"/>
    <property type="match status" value="1"/>
</dbReference>
<evidence type="ECO:0000256" key="1">
    <source>
        <dbReference type="ARBA" id="ARBA00007824"/>
    </source>
</evidence>
<keyword evidence="2" id="KW-0808">Transferase</keyword>
<dbReference type="GeneID" id="108699156"/>
<dbReference type="PANTHER" id="PTHR13943:SF80">
    <property type="entry name" value="PHOSPHOLIPASE A AND ACYLTRANSFERASE 1-LIKE"/>
    <property type="match status" value="1"/>
</dbReference>
<evidence type="ECO:0000259" key="5">
    <source>
        <dbReference type="PROSITE" id="PS51934"/>
    </source>
</evidence>
<keyword evidence="6" id="KW-1185">Reference proteome</keyword>
<dbReference type="AlphaFoldDB" id="A0A1L8FCX1"/>
<evidence type="ECO:0000256" key="4">
    <source>
        <dbReference type="ARBA" id="ARBA00023098"/>
    </source>
</evidence>
<dbReference type="OrthoDB" id="421951at2759"/>
<evidence type="ECO:0000313" key="6">
    <source>
        <dbReference type="Proteomes" id="UP000186698"/>
    </source>
</evidence>
<protein>
    <submittedName>
        <fullName evidence="7">Uncharacterized protein LOC108699156 isoform X1</fullName>
    </submittedName>
</protein>
<dbReference type="CTD" id="108699156"/>
<dbReference type="GO" id="GO:0070292">
    <property type="term" value="P:N-acylphosphatidylethanolamine metabolic process"/>
    <property type="evidence" value="ECO:0000318"/>
    <property type="project" value="GO_Central"/>
</dbReference>
<name>A0A1L8FCX1_XENLA</name>
<comment type="similarity">
    <text evidence="1">Belongs to the H-rev107 family.</text>
</comment>
<dbReference type="InterPro" id="IPR051496">
    <property type="entry name" value="H-rev107_PLA/AT"/>
</dbReference>
<dbReference type="RefSeq" id="XP_041429620.1">
    <property type="nucleotide sequence ID" value="XM_041573686.1"/>
</dbReference>
<dbReference type="GO" id="GO:0005737">
    <property type="term" value="C:cytoplasm"/>
    <property type="evidence" value="ECO:0000318"/>
    <property type="project" value="GO_Central"/>
</dbReference>
<feature type="domain" description="LRAT" evidence="5">
    <location>
        <begin position="285"/>
        <end position="379"/>
    </location>
</feature>
<dbReference type="OMA" id="VEEWTIP"/>
<dbReference type="GO" id="GO:0008970">
    <property type="term" value="F:phospholipase A1 activity"/>
    <property type="evidence" value="ECO:0000318"/>
    <property type="project" value="GO_Central"/>
</dbReference>
<reference evidence="7" key="1">
    <citation type="submission" date="2025-08" db="UniProtKB">
        <authorList>
            <consortium name="RefSeq"/>
        </authorList>
    </citation>
    <scope>IDENTIFICATION</scope>
    <source>
        <strain evidence="7">J_2021</strain>
        <tissue evidence="7">Erythrocytes</tissue>
    </source>
</reference>
<evidence type="ECO:0000313" key="7">
    <source>
        <dbReference type="RefSeq" id="XP_041429620.1"/>
    </source>
</evidence>
<dbReference type="Proteomes" id="UP000186698">
    <property type="component" value="Chromosome 8L"/>
</dbReference>
<dbReference type="STRING" id="8355.A0A1L8FCX1"/>
<feature type="domain" description="LRAT" evidence="5">
    <location>
        <begin position="388"/>
        <end position="482"/>
    </location>
</feature>
<proteinExistence type="inferred from homology"/>
<gene>
    <name evidence="7" type="primary">LOC108699156</name>
</gene>
<dbReference type="Pfam" id="PF04970">
    <property type="entry name" value="LRAT"/>
    <property type="match status" value="4"/>
</dbReference>
<dbReference type="InterPro" id="IPR007053">
    <property type="entry name" value="LRAT_dom"/>
</dbReference>
<dbReference type="Gene3D" id="3.90.1720.10">
    <property type="entry name" value="endopeptidase domain like (from Nostoc punctiforme)"/>
    <property type="match status" value="6"/>
</dbReference>
<dbReference type="PROSITE" id="PS51934">
    <property type="entry name" value="LRAT"/>
    <property type="match status" value="3"/>
</dbReference>
<keyword evidence="3" id="KW-0378">Hydrolase</keyword>
<dbReference type="GO" id="GO:0004623">
    <property type="term" value="F:phospholipase A2 activity"/>
    <property type="evidence" value="ECO:0000318"/>
    <property type="project" value="GO_Central"/>
</dbReference>
<feature type="domain" description="LRAT" evidence="5">
    <location>
        <begin position="608"/>
        <end position="762"/>
    </location>
</feature>
<evidence type="ECO:0000256" key="3">
    <source>
        <dbReference type="ARBA" id="ARBA00022801"/>
    </source>
</evidence>
<organism evidence="6 7">
    <name type="scientific">Xenopus laevis</name>
    <name type="common">African clawed frog</name>
    <dbReference type="NCBI Taxonomy" id="8355"/>
    <lineage>
        <taxon>Eukaryota</taxon>
        <taxon>Metazoa</taxon>
        <taxon>Chordata</taxon>
        <taxon>Craniata</taxon>
        <taxon>Vertebrata</taxon>
        <taxon>Euteleostomi</taxon>
        <taxon>Amphibia</taxon>
        <taxon>Batrachia</taxon>
        <taxon>Anura</taxon>
        <taxon>Pipoidea</taxon>
        <taxon>Pipidae</taxon>
        <taxon>Xenopodinae</taxon>
        <taxon>Xenopus</taxon>
        <taxon>Xenopus</taxon>
    </lineage>
</organism>
<dbReference type="GO" id="GO:0016410">
    <property type="term" value="F:N-acyltransferase activity"/>
    <property type="evidence" value="ECO:0000318"/>
    <property type="project" value="GO_Central"/>
</dbReference>
<keyword evidence="4" id="KW-0443">Lipid metabolism</keyword>